<evidence type="ECO:0000313" key="2">
    <source>
        <dbReference type="Proteomes" id="UP000829447"/>
    </source>
</evidence>
<protein>
    <submittedName>
        <fullName evidence="1">Uncharacterized protein</fullName>
    </submittedName>
</protein>
<organism evidence="1 2">
    <name type="scientific">Pangasianodon gigas</name>
    <name type="common">Mekong giant catfish</name>
    <name type="synonym">Pangasius gigas</name>
    <dbReference type="NCBI Taxonomy" id="30993"/>
    <lineage>
        <taxon>Eukaryota</taxon>
        <taxon>Metazoa</taxon>
        <taxon>Chordata</taxon>
        <taxon>Craniata</taxon>
        <taxon>Vertebrata</taxon>
        <taxon>Euteleostomi</taxon>
        <taxon>Actinopterygii</taxon>
        <taxon>Neopterygii</taxon>
        <taxon>Teleostei</taxon>
        <taxon>Ostariophysi</taxon>
        <taxon>Siluriformes</taxon>
        <taxon>Pangasiidae</taxon>
        <taxon>Pangasianodon</taxon>
    </lineage>
</organism>
<dbReference type="Proteomes" id="UP000829447">
    <property type="component" value="Linkage Group LG4"/>
</dbReference>
<comment type="caution">
    <text evidence="1">The sequence shown here is derived from an EMBL/GenBank/DDBJ whole genome shotgun (WGS) entry which is preliminary data.</text>
</comment>
<evidence type="ECO:0000313" key="1">
    <source>
        <dbReference type="EMBL" id="MCI4377536.1"/>
    </source>
</evidence>
<sequence length="75" mass="8890">MIVIPVIACSCLIIAIVLFRRHKEKFFPKVPSPSHFFNDMFDRNKEMTKSLYVRELYVPDEEVVEEIQEVMNSNQ</sequence>
<proteinExistence type="predicted"/>
<accession>A0ACC5WF68</accession>
<dbReference type="EMBL" id="CM040457">
    <property type="protein sequence ID" value="MCI4377536.1"/>
    <property type="molecule type" value="Genomic_DNA"/>
</dbReference>
<keyword evidence="2" id="KW-1185">Reference proteome</keyword>
<name>A0ACC5WF68_PANGG</name>
<reference evidence="1 2" key="1">
    <citation type="journal article" date="2022" name="bioRxiv">
        <title>An ancient truncated duplication of the anti-Mullerian hormone receptor type 2 gene is a potential conserved master sex determinant in the Pangasiidae catfish family.</title>
        <authorList>
            <person name="Wen M."/>
            <person name="Pan Q."/>
            <person name="Jouanno E."/>
            <person name="Montfort J."/>
            <person name="Zahm M."/>
            <person name="Cabau C."/>
            <person name="Klopp C."/>
            <person name="Iampietro C."/>
            <person name="Roques C."/>
            <person name="Bouchez O."/>
            <person name="Castinel A."/>
            <person name="Donnadieu C."/>
            <person name="Parrinello H."/>
            <person name="Poncet C."/>
            <person name="Belmonte E."/>
            <person name="Gautier V."/>
            <person name="Avarre J.-C."/>
            <person name="Dugue R."/>
            <person name="Gustiano R."/>
            <person name="Ha T.T.T."/>
            <person name="Campet M."/>
            <person name="Sriphairoj K."/>
            <person name="Ribolli J."/>
            <person name="de Almeida F.L."/>
            <person name="Desvignes T."/>
            <person name="Postlethwait J.H."/>
            <person name="Bucao C.F."/>
            <person name="Robinson-Rechavi M."/>
            <person name="Bobe J."/>
            <person name="Herpin A."/>
            <person name="Guiguen Y."/>
        </authorList>
    </citation>
    <scope>NUCLEOTIDE SEQUENCE [LARGE SCALE GENOMIC DNA]</scope>
    <source>
        <strain evidence="1">YG-Dec2019</strain>
    </source>
</reference>
<gene>
    <name evidence="1" type="ORF">PGIGA_G00204660</name>
</gene>